<organism evidence="3 4">
    <name type="scientific">Flavivirga jejuensis</name>
    <dbReference type="NCBI Taxonomy" id="870487"/>
    <lineage>
        <taxon>Bacteria</taxon>
        <taxon>Pseudomonadati</taxon>
        <taxon>Bacteroidota</taxon>
        <taxon>Flavobacteriia</taxon>
        <taxon>Flavobacteriales</taxon>
        <taxon>Flavobacteriaceae</taxon>
        <taxon>Flavivirga</taxon>
    </lineage>
</organism>
<sequence>MIIDCHSHLASHKVLPASFLKGIADNVVSSVPQKLLKSQKEHLKGIISSYMHGDDDGTLLINEMDNAEISKSILLIIDYGIMFPKEFPSIKEIHKIHRKLLLKYPDRFIIFSGIDPRRGQEGLYLFEKAIKDWGFKGLKLYPPCGFSPSDPILFSFYEIAEQYEVPVLLHTGPTSPTMSFKYSAPELIDDAAYRFPKVNFILAHAGFMMHQQAAILAEYRSNIYLDLSGFTNAIRMENFKNILMEHKKRGILNKLIFGTDWPIHRLNGNQKSLVNTFKTNIESILSSEEINNIMCNNISRILK</sequence>
<dbReference type="PANTHER" id="PTHR21240">
    <property type="entry name" value="2-AMINO-3-CARBOXYLMUCONATE-6-SEMIALDEHYDE DECARBOXYLASE"/>
    <property type="match status" value="1"/>
</dbReference>
<proteinExistence type="predicted"/>
<evidence type="ECO:0000256" key="1">
    <source>
        <dbReference type="ARBA" id="ARBA00023239"/>
    </source>
</evidence>
<protein>
    <submittedName>
        <fullName evidence="3">Amidohydrolase family protein</fullName>
    </submittedName>
</protein>
<evidence type="ECO:0000313" key="3">
    <source>
        <dbReference type="EMBL" id="MDO5976358.1"/>
    </source>
</evidence>
<comment type="caution">
    <text evidence="3">The sequence shown here is derived from an EMBL/GenBank/DDBJ whole genome shotgun (WGS) entry which is preliminary data.</text>
</comment>
<evidence type="ECO:0000313" key="4">
    <source>
        <dbReference type="Proteomes" id="UP001176806"/>
    </source>
</evidence>
<evidence type="ECO:0000259" key="2">
    <source>
        <dbReference type="Pfam" id="PF04909"/>
    </source>
</evidence>
<keyword evidence="4" id="KW-1185">Reference proteome</keyword>
<dbReference type="InterPro" id="IPR032466">
    <property type="entry name" value="Metal_Hydrolase"/>
</dbReference>
<dbReference type="RefSeq" id="WP_303303643.1">
    <property type="nucleotide sequence ID" value="NZ_BAABDA010000028.1"/>
</dbReference>
<dbReference type="InterPro" id="IPR032465">
    <property type="entry name" value="ACMSD"/>
</dbReference>
<dbReference type="Gene3D" id="3.20.20.140">
    <property type="entry name" value="Metal-dependent hydrolases"/>
    <property type="match status" value="1"/>
</dbReference>
<keyword evidence="1" id="KW-0456">Lyase</keyword>
<name>A0ABT8WT44_9FLAO</name>
<feature type="domain" description="Amidohydrolase-related" evidence="2">
    <location>
        <begin position="98"/>
        <end position="302"/>
    </location>
</feature>
<dbReference type="CDD" id="cd01292">
    <property type="entry name" value="metallo-dependent_hydrolases"/>
    <property type="match status" value="1"/>
</dbReference>
<dbReference type="Pfam" id="PF04909">
    <property type="entry name" value="Amidohydro_2"/>
    <property type="match status" value="1"/>
</dbReference>
<gene>
    <name evidence="3" type="ORF">Q4Q40_19335</name>
</gene>
<dbReference type="EMBL" id="JAUOEL010000007">
    <property type="protein sequence ID" value="MDO5976358.1"/>
    <property type="molecule type" value="Genomic_DNA"/>
</dbReference>
<reference evidence="3" key="1">
    <citation type="submission" date="2023-07" db="EMBL/GenBank/DDBJ databases">
        <title>Two novel species in the genus Flavivirga.</title>
        <authorList>
            <person name="Kwon K."/>
        </authorList>
    </citation>
    <scope>NUCLEOTIDE SEQUENCE</scope>
    <source>
        <strain evidence="3">KACC 14158</strain>
    </source>
</reference>
<dbReference type="InterPro" id="IPR006680">
    <property type="entry name" value="Amidohydro-rel"/>
</dbReference>
<dbReference type="SUPFAM" id="SSF51556">
    <property type="entry name" value="Metallo-dependent hydrolases"/>
    <property type="match status" value="1"/>
</dbReference>
<dbReference type="PANTHER" id="PTHR21240:SF19">
    <property type="entry name" value="CATALYTIC_ HYDROLASE"/>
    <property type="match status" value="1"/>
</dbReference>
<dbReference type="Proteomes" id="UP001176806">
    <property type="component" value="Unassembled WGS sequence"/>
</dbReference>
<accession>A0ABT8WT44</accession>